<evidence type="ECO:0000256" key="1">
    <source>
        <dbReference type="ARBA" id="ARBA00023015"/>
    </source>
</evidence>
<accession>A0ABW9E2D0</accession>
<dbReference type="PROSITE" id="PS51077">
    <property type="entry name" value="HTH_ICLR"/>
    <property type="match status" value="1"/>
</dbReference>
<organism evidence="6 7">
    <name type="scientific">Paraburkholderia metrosideri</name>
    <dbReference type="NCBI Taxonomy" id="580937"/>
    <lineage>
        <taxon>Bacteria</taxon>
        <taxon>Pseudomonadati</taxon>
        <taxon>Pseudomonadota</taxon>
        <taxon>Betaproteobacteria</taxon>
        <taxon>Burkholderiales</taxon>
        <taxon>Burkholderiaceae</taxon>
        <taxon>Paraburkholderia</taxon>
    </lineage>
</organism>
<keyword evidence="7" id="KW-1185">Reference proteome</keyword>
<evidence type="ECO:0000256" key="2">
    <source>
        <dbReference type="ARBA" id="ARBA00023125"/>
    </source>
</evidence>
<dbReference type="RefSeq" id="WP_408340317.1">
    <property type="nucleotide sequence ID" value="NZ_JAQQCF010000047.1"/>
</dbReference>
<dbReference type="Proteomes" id="UP001629432">
    <property type="component" value="Unassembled WGS sequence"/>
</dbReference>
<name>A0ABW9E2D0_9BURK</name>
<protein>
    <submittedName>
        <fullName evidence="6">Helix-turn-helix domain-containing protein</fullName>
    </submittedName>
</protein>
<feature type="domain" description="IclR-ED" evidence="5">
    <location>
        <begin position="76"/>
        <end position="262"/>
    </location>
</feature>
<dbReference type="InterPro" id="IPR029016">
    <property type="entry name" value="GAF-like_dom_sf"/>
</dbReference>
<dbReference type="InterPro" id="IPR036388">
    <property type="entry name" value="WH-like_DNA-bd_sf"/>
</dbReference>
<dbReference type="InterPro" id="IPR014757">
    <property type="entry name" value="Tscrpt_reg_IclR_C"/>
</dbReference>
<dbReference type="PROSITE" id="PS51078">
    <property type="entry name" value="ICLR_ED"/>
    <property type="match status" value="1"/>
</dbReference>
<dbReference type="Pfam" id="PF09339">
    <property type="entry name" value="HTH_IclR"/>
    <property type="match status" value="1"/>
</dbReference>
<gene>
    <name evidence="6" type="ORF">PQQ63_34200</name>
</gene>
<feature type="domain" description="HTH iclR-type" evidence="4">
    <location>
        <begin position="13"/>
        <end position="75"/>
    </location>
</feature>
<sequence>MAAPSELMMTDTVRAVQRAFTLVRLMNKQDSWSLQEIAEASSLAKATAFRLLHTLQSEGYVCMSPKRLGVYRLTSKVQELGAGLTCFTIFADLADPIIISATREMGWPVSFAMPSAPFMRIVSCGMPYIPERSAKPTSMGGEHWMFSSAVGAAYLSRCRETDVQACLKAGMTEHDPGNTYLVPTPQALSSRIADVRATGYALRIANASELNSAMAVPVFIGEWVIGAIACSTFPRSLSRTFIEKMLPPLVEAASRIAQACGGVSAAPVSLDEGDAVPLAQVRRLFVVERGQAMIRTASN</sequence>
<evidence type="ECO:0000313" key="7">
    <source>
        <dbReference type="Proteomes" id="UP001629432"/>
    </source>
</evidence>
<reference evidence="6 7" key="1">
    <citation type="journal article" date="2024" name="Chem. Sci.">
        <title>Discovery of megapolipeptins by genome mining of a Burkholderiales bacteria collection.</title>
        <authorList>
            <person name="Paulo B.S."/>
            <person name="Recchia M.J.J."/>
            <person name="Lee S."/>
            <person name="Fergusson C.H."/>
            <person name="Romanowski S.B."/>
            <person name="Hernandez A."/>
            <person name="Krull N."/>
            <person name="Liu D.Y."/>
            <person name="Cavanagh H."/>
            <person name="Bos A."/>
            <person name="Gray C.A."/>
            <person name="Murphy B.T."/>
            <person name="Linington R.G."/>
            <person name="Eustaquio A.S."/>
        </authorList>
    </citation>
    <scope>NUCLEOTIDE SEQUENCE [LARGE SCALE GENOMIC DNA]</scope>
    <source>
        <strain evidence="6 7">RL17-338-BIC-A</strain>
    </source>
</reference>
<comment type="caution">
    <text evidence="6">The sequence shown here is derived from an EMBL/GenBank/DDBJ whole genome shotgun (WGS) entry which is preliminary data.</text>
</comment>
<keyword evidence="1" id="KW-0805">Transcription regulation</keyword>
<dbReference type="InterPro" id="IPR050707">
    <property type="entry name" value="HTH_MetabolicPath_Reg"/>
</dbReference>
<keyword evidence="3" id="KW-0804">Transcription</keyword>
<dbReference type="SMART" id="SM00346">
    <property type="entry name" value="HTH_ICLR"/>
    <property type="match status" value="1"/>
</dbReference>
<evidence type="ECO:0000313" key="6">
    <source>
        <dbReference type="EMBL" id="MFM0641743.1"/>
    </source>
</evidence>
<evidence type="ECO:0000259" key="4">
    <source>
        <dbReference type="PROSITE" id="PS51077"/>
    </source>
</evidence>
<dbReference type="InterPro" id="IPR005471">
    <property type="entry name" value="Tscrpt_reg_IclR_N"/>
</dbReference>
<dbReference type="Gene3D" id="1.10.10.10">
    <property type="entry name" value="Winged helix-like DNA-binding domain superfamily/Winged helix DNA-binding domain"/>
    <property type="match status" value="1"/>
</dbReference>
<dbReference type="SUPFAM" id="SSF55781">
    <property type="entry name" value="GAF domain-like"/>
    <property type="match status" value="1"/>
</dbReference>
<evidence type="ECO:0000259" key="5">
    <source>
        <dbReference type="PROSITE" id="PS51078"/>
    </source>
</evidence>
<evidence type="ECO:0000256" key="3">
    <source>
        <dbReference type="ARBA" id="ARBA00023163"/>
    </source>
</evidence>
<dbReference type="Gene3D" id="3.30.450.40">
    <property type="match status" value="1"/>
</dbReference>
<dbReference type="PANTHER" id="PTHR30136:SF23">
    <property type="entry name" value="DNA-BINDING TRANSCRIPTIONAL ACTIVATOR MHPR"/>
    <property type="match status" value="1"/>
</dbReference>
<keyword evidence="2" id="KW-0238">DNA-binding</keyword>
<dbReference type="PANTHER" id="PTHR30136">
    <property type="entry name" value="HELIX-TURN-HELIX TRANSCRIPTIONAL REGULATOR, ICLR FAMILY"/>
    <property type="match status" value="1"/>
</dbReference>
<dbReference type="EMBL" id="JAQQCF010000047">
    <property type="protein sequence ID" value="MFM0641743.1"/>
    <property type="molecule type" value="Genomic_DNA"/>
</dbReference>
<dbReference type="SUPFAM" id="SSF46785">
    <property type="entry name" value="Winged helix' DNA-binding domain"/>
    <property type="match status" value="1"/>
</dbReference>
<proteinExistence type="predicted"/>
<dbReference type="InterPro" id="IPR036390">
    <property type="entry name" value="WH_DNA-bd_sf"/>
</dbReference>
<dbReference type="Pfam" id="PF01614">
    <property type="entry name" value="IclR_C"/>
    <property type="match status" value="1"/>
</dbReference>